<feature type="transmembrane region" description="Helical" evidence="1">
    <location>
        <begin position="7"/>
        <end position="27"/>
    </location>
</feature>
<evidence type="ECO:0008006" key="4">
    <source>
        <dbReference type="Google" id="ProtNLM"/>
    </source>
</evidence>
<sequence length="523" mass="59477">MKTKVYPFVHLVFVVIAIRWLFISGFIPTHDGEYHLMRIHEFGTMLLNGYWFPRWAPDLNSKFGLPLFNFFYPFPNYVGVLFHQMGWNLVDSLKLTLATGYVVANVFCFQWLQKMFDRRSALAGSVVFAFVPYWFVDIFVRGSVGEVWAIAFLMSCLFFIENGNKRLLAAGICGIIVSHNILSILFLPFLILYASIRSRQALVFILIGIVLATYFWLPALLERSFVVGLNTVNFKDHFPDLSQLLVPSWGTGFSGKDFVFNEMSYQIGVVPMAVALIAVILVVKHPKNPMKSIALLFLLCNLASFVLMQEMSIPLWEIIRPLQFLQYPWRLLSFMMPVSGFLATYTISTTHNRVIVIAFVIFAIAAGFSYTKPVVYASRDDQYYLSRSEFTDGTSSLGNFFSTRWMLWQPNRPKERMEIVSGDGSVIMRREGVATFTGDTRLTTDAMVRVHVAYYPGWRVAIDGKSSSVQPDEKGMITVSVPKGDHSIAVSFGETPLRLAADIFSLACILWLICFPVLRKHRN</sequence>
<feature type="transmembrane region" description="Helical" evidence="1">
    <location>
        <begin position="119"/>
        <end position="136"/>
    </location>
</feature>
<dbReference type="EMBL" id="MFJZ01000058">
    <property type="protein sequence ID" value="OGG29123.1"/>
    <property type="molecule type" value="Genomic_DNA"/>
</dbReference>
<keyword evidence="1" id="KW-0812">Transmembrane</keyword>
<dbReference type="STRING" id="1798396.A2973_00795"/>
<feature type="transmembrane region" description="Helical" evidence="1">
    <location>
        <begin position="201"/>
        <end position="221"/>
    </location>
</feature>
<dbReference type="Proteomes" id="UP000176409">
    <property type="component" value="Unassembled WGS sequence"/>
</dbReference>
<feature type="transmembrane region" description="Helical" evidence="1">
    <location>
        <begin position="295"/>
        <end position="315"/>
    </location>
</feature>
<comment type="caution">
    <text evidence="2">The sequence shown here is derived from an EMBL/GenBank/DDBJ whole genome shotgun (WGS) entry which is preliminary data.</text>
</comment>
<name>A0A1F6AX68_9BACT</name>
<proteinExistence type="predicted"/>
<dbReference type="AlphaFoldDB" id="A0A1F6AX68"/>
<feature type="transmembrane region" description="Helical" evidence="1">
    <location>
        <begin position="95"/>
        <end position="113"/>
    </location>
</feature>
<feature type="transmembrane region" description="Helical" evidence="1">
    <location>
        <begin position="263"/>
        <end position="283"/>
    </location>
</feature>
<keyword evidence="1" id="KW-1133">Transmembrane helix</keyword>
<keyword evidence="1" id="KW-0472">Membrane</keyword>
<evidence type="ECO:0000313" key="2">
    <source>
        <dbReference type="EMBL" id="OGG29123.1"/>
    </source>
</evidence>
<feature type="transmembrane region" description="Helical" evidence="1">
    <location>
        <begin position="499"/>
        <end position="518"/>
    </location>
</feature>
<organism evidence="2 3">
    <name type="scientific">Candidatus Gottesmanbacteria bacterium RIFCSPLOWO2_01_FULL_49_10</name>
    <dbReference type="NCBI Taxonomy" id="1798396"/>
    <lineage>
        <taxon>Bacteria</taxon>
        <taxon>Candidatus Gottesmaniibacteriota</taxon>
    </lineage>
</organism>
<gene>
    <name evidence="2" type="ORF">A2973_00795</name>
</gene>
<reference evidence="2 3" key="1">
    <citation type="journal article" date="2016" name="Nat. Commun.">
        <title>Thousands of microbial genomes shed light on interconnected biogeochemical processes in an aquifer system.</title>
        <authorList>
            <person name="Anantharaman K."/>
            <person name="Brown C.T."/>
            <person name="Hug L.A."/>
            <person name="Sharon I."/>
            <person name="Castelle C.J."/>
            <person name="Probst A.J."/>
            <person name="Thomas B.C."/>
            <person name="Singh A."/>
            <person name="Wilkins M.J."/>
            <person name="Karaoz U."/>
            <person name="Brodie E.L."/>
            <person name="Williams K.H."/>
            <person name="Hubbard S.S."/>
            <person name="Banfield J.F."/>
        </authorList>
    </citation>
    <scope>NUCLEOTIDE SEQUENCE [LARGE SCALE GENOMIC DNA]</scope>
</reference>
<feature type="transmembrane region" description="Helical" evidence="1">
    <location>
        <begin position="354"/>
        <end position="371"/>
    </location>
</feature>
<evidence type="ECO:0000256" key="1">
    <source>
        <dbReference type="SAM" id="Phobius"/>
    </source>
</evidence>
<accession>A0A1F6AX68</accession>
<feature type="transmembrane region" description="Helical" evidence="1">
    <location>
        <begin position="166"/>
        <end position="194"/>
    </location>
</feature>
<protein>
    <recommendedName>
        <fullName evidence="4">Membrane protein 6-pyruvoyl-tetrahydropterin synthase-related domain-containing protein</fullName>
    </recommendedName>
</protein>
<feature type="transmembrane region" description="Helical" evidence="1">
    <location>
        <begin position="327"/>
        <end position="347"/>
    </location>
</feature>
<evidence type="ECO:0000313" key="3">
    <source>
        <dbReference type="Proteomes" id="UP000176409"/>
    </source>
</evidence>